<reference evidence="2 3" key="1">
    <citation type="submission" date="2023-08" db="EMBL/GenBank/DDBJ databases">
        <title>Implementing the SeqCode for naming new Mesorhizobium species isolated from Vachellia karroo root nodules.</title>
        <authorList>
            <person name="Van Lill M."/>
        </authorList>
    </citation>
    <scope>NUCLEOTIDE SEQUENCE [LARGE SCALE GENOMIC DNA]</scope>
    <source>
        <strain evidence="2 3">VK23A</strain>
    </source>
</reference>
<dbReference type="InterPro" id="IPR000873">
    <property type="entry name" value="AMP-dep_synth/lig_dom"/>
</dbReference>
<keyword evidence="3" id="KW-1185">Reference proteome</keyword>
<proteinExistence type="predicted"/>
<sequence length="740" mass="81034">MMLTLALLAGLVFAWLLIGVIERFRLDLRFTQALLYVPFKLAYRIADNRIRIARNARTPVIYVVSHQSRIEPALMLSLLPDDTLHILDEASARSLWLEPWRELARTIAFNAEHVFVSRRLVRVLKGKGRLAVYLPDTVEPDVKSFRLFRAITRIAMQADARIVPIFVAGSRDLPVSLTPADKAPRHWFPRLLLSVLEPMTIAELVARNPDMASNTNALFDRFAEARLYGSNLDRGLFLAMRDAADRVGASHPIIEDVISGALSYRKMFIGARVLGRRFEAVTAPGEAVGLLLPNANGVVLSFVGLISAARVAAMINYTAGPASVTAAIRTAVIRTVVSSRAFIEKAGIDDIVAAVEAGGAKMLWLEDVRESVTVLDKVAAALFWRFPLQRQQASKPAVILFTSGSEGTPKAVVLSHRNLLANAMQAEARVTISPADILLNVLPVFHSFGLTGGTILPLVTGVKLFLYPSPLHYKIIPEIARKVKPTVMFGTDTFLANYARTAKDGDFSSLRFVVAGAEAVKPETRRTYRDRFQASIIEGFGLTEAAPVVAVNTAIHNRDGTVGRLLPAIRMKLEPVEGISEGGRLWLDGPNMMMGYMTADRPGELQPLEGWHDTGDIVSVDRDGFITIRGRAKRFAKIAGEMVSLGAVEMLVQSLWPEERHAAVAVPDKRRGERIVLVTTADDANPEELRQFGKKAGAAELMVPNDIIKVEEIPVLGSGKTDYVSARKLAIDRLGLDAAA</sequence>
<name>A0ABU4XLE1_9HYPH</name>
<dbReference type="PANTHER" id="PTHR43767:SF1">
    <property type="entry name" value="NONRIBOSOMAL PEPTIDE SYNTHASE PES1 (EUROFUNG)-RELATED"/>
    <property type="match status" value="1"/>
</dbReference>
<dbReference type="PANTHER" id="PTHR43767">
    <property type="entry name" value="LONG-CHAIN-FATTY-ACID--COA LIGASE"/>
    <property type="match status" value="1"/>
</dbReference>
<evidence type="ECO:0000259" key="1">
    <source>
        <dbReference type="SMART" id="SM00563"/>
    </source>
</evidence>
<dbReference type="InterPro" id="IPR045851">
    <property type="entry name" value="AMP-bd_C_sf"/>
</dbReference>
<dbReference type="RefSeq" id="WP_320318448.1">
    <property type="nucleotide sequence ID" value="NZ_JAVIIX010000020.1"/>
</dbReference>
<dbReference type="Gene3D" id="3.30.300.30">
    <property type="match status" value="1"/>
</dbReference>
<evidence type="ECO:0000313" key="3">
    <source>
        <dbReference type="Proteomes" id="UP001271780"/>
    </source>
</evidence>
<feature type="domain" description="Phospholipid/glycerol acyltransferase" evidence="1">
    <location>
        <begin position="60"/>
        <end position="170"/>
    </location>
</feature>
<dbReference type="InterPro" id="IPR002123">
    <property type="entry name" value="Plipid/glycerol_acylTrfase"/>
</dbReference>
<dbReference type="SUPFAM" id="SSF56801">
    <property type="entry name" value="Acetyl-CoA synthetase-like"/>
    <property type="match status" value="1"/>
</dbReference>
<dbReference type="InterPro" id="IPR042099">
    <property type="entry name" value="ANL_N_sf"/>
</dbReference>
<dbReference type="SMART" id="SM00563">
    <property type="entry name" value="PlsC"/>
    <property type="match status" value="1"/>
</dbReference>
<dbReference type="InterPro" id="IPR020845">
    <property type="entry name" value="AMP-binding_CS"/>
</dbReference>
<dbReference type="SUPFAM" id="SSF69593">
    <property type="entry name" value="Glycerol-3-phosphate (1)-acyltransferase"/>
    <property type="match status" value="1"/>
</dbReference>
<comment type="caution">
    <text evidence="2">The sequence shown here is derived from an EMBL/GenBank/DDBJ whole genome shotgun (WGS) entry which is preliminary data.</text>
</comment>
<dbReference type="Gene3D" id="3.40.50.12780">
    <property type="entry name" value="N-terminal domain of ligase-like"/>
    <property type="match status" value="1"/>
</dbReference>
<evidence type="ECO:0000313" key="2">
    <source>
        <dbReference type="EMBL" id="MDX8475557.1"/>
    </source>
</evidence>
<dbReference type="Pfam" id="PF00501">
    <property type="entry name" value="AMP-binding"/>
    <property type="match status" value="1"/>
</dbReference>
<dbReference type="Proteomes" id="UP001271780">
    <property type="component" value="Unassembled WGS sequence"/>
</dbReference>
<organism evidence="2 3">
    <name type="scientific">Mesorhizobium dulcispinae</name>
    <dbReference type="NCBI Taxonomy" id="3072316"/>
    <lineage>
        <taxon>Bacteria</taxon>
        <taxon>Pseudomonadati</taxon>
        <taxon>Pseudomonadota</taxon>
        <taxon>Alphaproteobacteria</taxon>
        <taxon>Hyphomicrobiales</taxon>
        <taxon>Phyllobacteriaceae</taxon>
        <taxon>Mesorhizobium</taxon>
    </lineage>
</organism>
<protein>
    <submittedName>
        <fullName evidence="2">AMP-binding protein</fullName>
    </submittedName>
</protein>
<dbReference type="PROSITE" id="PS00455">
    <property type="entry name" value="AMP_BINDING"/>
    <property type="match status" value="1"/>
</dbReference>
<accession>A0ABU4XLE1</accession>
<dbReference type="EMBL" id="JAVIIZ010000021">
    <property type="protein sequence ID" value="MDX8475557.1"/>
    <property type="molecule type" value="Genomic_DNA"/>
</dbReference>
<dbReference type="InterPro" id="IPR050237">
    <property type="entry name" value="ATP-dep_AMP-bd_enzyme"/>
</dbReference>
<gene>
    <name evidence="2" type="ORF">RFM27_26070</name>
</gene>